<evidence type="ECO:0000313" key="1">
    <source>
        <dbReference type="EMBL" id="KKK64278.1"/>
    </source>
</evidence>
<reference evidence="1" key="1">
    <citation type="journal article" date="2015" name="Nature">
        <title>Complex archaea that bridge the gap between prokaryotes and eukaryotes.</title>
        <authorList>
            <person name="Spang A."/>
            <person name="Saw J.H."/>
            <person name="Jorgensen S.L."/>
            <person name="Zaremba-Niedzwiedzka K."/>
            <person name="Martijn J."/>
            <person name="Lind A.E."/>
            <person name="van Eijk R."/>
            <person name="Schleper C."/>
            <person name="Guy L."/>
            <person name="Ettema T.J."/>
        </authorList>
    </citation>
    <scope>NUCLEOTIDE SEQUENCE</scope>
</reference>
<name>A0A0F8X651_9ZZZZ</name>
<sequence length="38" mass="3893">AAHYAIEDDTTVSGEFLSGDYEGGGSLTAITVQLAVSF</sequence>
<comment type="caution">
    <text evidence="1">The sequence shown here is derived from an EMBL/GenBank/DDBJ whole genome shotgun (WGS) entry which is preliminary data.</text>
</comment>
<feature type="non-terminal residue" evidence="1">
    <location>
        <position position="1"/>
    </location>
</feature>
<gene>
    <name evidence="1" type="ORF">LCGC14_2985820</name>
</gene>
<dbReference type="AlphaFoldDB" id="A0A0F8X651"/>
<protein>
    <submittedName>
        <fullName evidence="1">Uncharacterized protein</fullName>
    </submittedName>
</protein>
<organism evidence="1">
    <name type="scientific">marine sediment metagenome</name>
    <dbReference type="NCBI Taxonomy" id="412755"/>
    <lineage>
        <taxon>unclassified sequences</taxon>
        <taxon>metagenomes</taxon>
        <taxon>ecological metagenomes</taxon>
    </lineage>
</organism>
<proteinExistence type="predicted"/>
<accession>A0A0F8X651</accession>
<dbReference type="EMBL" id="LAZR01061092">
    <property type="protein sequence ID" value="KKK64278.1"/>
    <property type="molecule type" value="Genomic_DNA"/>
</dbReference>